<dbReference type="CDD" id="cd00038">
    <property type="entry name" value="CAP_ED"/>
    <property type="match status" value="1"/>
</dbReference>
<sequence>MKNDLIQHLSNYIKLSDENTALILNHTEVHHYKASDFFIESGDKCDQMAFLISGVFRFCFMDYKGNEITSYFMKEHDFVSNITSFFEFSVSSGSIQAETNCEVIQFSRASWDLFCAEIPEWENSFQKIVNETLVNKINFQRSLLNLDAKDSYLKFLKTYPSILQRVPLNHVASFLGITPFSLSRIRKSIAII</sequence>
<evidence type="ECO:0000313" key="2">
    <source>
        <dbReference type="EMBL" id="NRS92131.1"/>
    </source>
</evidence>
<name>A0A8J8K826_9FLAO</name>
<dbReference type="RefSeq" id="WP_173778740.1">
    <property type="nucleotide sequence ID" value="NZ_JABSNO010000006.1"/>
</dbReference>
<dbReference type="InterPro" id="IPR018490">
    <property type="entry name" value="cNMP-bd_dom_sf"/>
</dbReference>
<dbReference type="SUPFAM" id="SSF51206">
    <property type="entry name" value="cAMP-binding domain-like"/>
    <property type="match status" value="1"/>
</dbReference>
<dbReference type="EMBL" id="JABSNO010000006">
    <property type="protein sequence ID" value="NRS92131.1"/>
    <property type="molecule type" value="Genomic_DNA"/>
</dbReference>
<keyword evidence="3" id="KW-1185">Reference proteome</keyword>
<dbReference type="InterPro" id="IPR014710">
    <property type="entry name" value="RmlC-like_jellyroll"/>
</dbReference>
<dbReference type="Proteomes" id="UP000610746">
    <property type="component" value="Unassembled WGS sequence"/>
</dbReference>
<proteinExistence type="predicted"/>
<dbReference type="Pfam" id="PF00027">
    <property type="entry name" value="cNMP_binding"/>
    <property type="match status" value="1"/>
</dbReference>
<gene>
    <name evidence="2" type="ORF">HNQ03_001198</name>
</gene>
<dbReference type="AlphaFoldDB" id="A0A8J8K826"/>
<comment type="caution">
    <text evidence="2">The sequence shown here is derived from an EMBL/GenBank/DDBJ whole genome shotgun (WGS) entry which is preliminary data.</text>
</comment>
<reference evidence="2" key="1">
    <citation type="submission" date="2020-05" db="EMBL/GenBank/DDBJ databases">
        <title>Genomic Encyclopedia of Type Strains, Phase IV (KMG-V): Genome sequencing to study the core and pangenomes of soil and plant-associated prokaryotes.</title>
        <authorList>
            <person name="Whitman W."/>
        </authorList>
    </citation>
    <scope>NUCLEOTIDE SEQUENCE</scope>
    <source>
        <strain evidence="2">16F</strain>
    </source>
</reference>
<organism evidence="2 3">
    <name type="scientific">Frigoriflavimonas asaccharolytica</name>
    <dbReference type="NCBI Taxonomy" id="2735899"/>
    <lineage>
        <taxon>Bacteria</taxon>
        <taxon>Pseudomonadati</taxon>
        <taxon>Bacteroidota</taxon>
        <taxon>Flavobacteriia</taxon>
        <taxon>Flavobacteriales</taxon>
        <taxon>Weeksellaceae</taxon>
        <taxon>Frigoriflavimonas</taxon>
    </lineage>
</organism>
<evidence type="ECO:0000313" key="3">
    <source>
        <dbReference type="Proteomes" id="UP000610746"/>
    </source>
</evidence>
<evidence type="ECO:0000259" key="1">
    <source>
        <dbReference type="PROSITE" id="PS50042"/>
    </source>
</evidence>
<dbReference type="PROSITE" id="PS50042">
    <property type="entry name" value="CNMP_BINDING_3"/>
    <property type="match status" value="1"/>
</dbReference>
<dbReference type="InterPro" id="IPR000595">
    <property type="entry name" value="cNMP-bd_dom"/>
</dbReference>
<accession>A0A8J8K826</accession>
<dbReference type="Gene3D" id="2.60.120.10">
    <property type="entry name" value="Jelly Rolls"/>
    <property type="match status" value="1"/>
</dbReference>
<feature type="domain" description="Cyclic nucleotide-binding" evidence="1">
    <location>
        <begin position="11"/>
        <end position="111"/>
    </location>
</feature>
<protein>
    <submittedName>
        <fullName evidence="2">CRP-like cAMP-binding protein</fullName>
    </submittedName>
</protein>